<keyword evidence="2" id="KW-0378">Hydrolase</keyword>
<dbReference type="InterPro" id="IPR050266">
    <property type="entry name" value="AB_hydrolase_sf"/>
</dbReference>
<dbReference type="GO" id="GO:0016787">
    <property type="term" value="F:hydrolase activity"/>
    <property type="evidence" value="ECO:0007669"/>
    <property type="project" value="UniProtKB-KW"/>
</dbReference>
<dbReference type="PANTHER" id="PTHR43798">
    <property type="entry name" value="MONOACYLGLYCEROL LIPASE"/>
    <property type="match status" value="1"/>
</dbReference>
<comment type="caution">
    <text evidence="2">The sequence shown here is derived from an EMBL/GenBank/DDBJ whole genome shotgun (WGS) entry which is preliminary data.</text>
</comment>
<evidence type="ECO:0000313" key="2">
    <source>
        <dbReference type="EMBL" id="MDN4476924.1"/>
    </source>
</evidence>
<keyword evidence="3" id="KW-1185">Reference proteome</keyword>
<feature type="domain" description="AB hydrolase-1" evidence="1">
    <location>
        <begin position="55"/>
        <end position="302"/>
    </location>
</feature>
<name>A0ABT8GCS2_9MICO</name>
<protein>
    <submittedName>
        <fullName evidence="2">Alpha/beta hydrolase</fullName>
    </submittedName>
</protein>
<dbReference type="EMBL" id="JAUHPW010000013">
    <property type="protein sequence ID" value="MDN4476924.1"/>
    <property type="molecule type" value="Genomic_DNA"/>
</dbReference>
<reference evidence="2" key="1">
    <citation type="submission" date="2023-06" db="EMBL/GenBank/DDBJ databases">
        <title>Sysu t00192.</title>
        <authorList>
            <person name="Gao L."/>
            <person name="Fang B.-Z."/>
            <person name="Li W.-J."/>
        </authorList>
    </citation>
    <scope>NUCLEOTIDE SEQUENCE</scope>
    <source>
        <strain evidence="2">SYSU T00192</strain>
    </source>
</reference>
<accession>A0ABT8GCS2</accession>
<dbReference type="Pfam" id="PF00561">
    <property type="entry name" value="Abhydrolase_1"/>
    <property type="match status" value="1"/>
</dbReference>
<evidence type="ECO:0000259" key="1">
    <source>
        <dbReference type="Pfam" id="PF00561"/>
    </source>
</evidence>
<dbReference type="InterPro" id="IPR000073">
    <property type="entry name" value="AB_hydrolase_1"/>
</dbReference>
<dbReference type="Gene3D" id="3.40.50.1820">
    <property type="entry name" value="alpha/beta hydrolase"/>
    <property type="match status" value="1"/>
</dbReference>
<dbReference type="PRINTS" id="PR00111">
    <property type="entry name" value="ABHYDROLASE"/>
</dbReference>
<gene>
    <name evidence="2" type="ORF">QQX09_13780</name>
</gene>
<dbReference type="SUPFAM" id="SSF53474">
    <property type="entry name" value="alpha/beta-Hydrolases"/>
    <property type="match status" value="1"/>
</dbReference>
<proteinExistence type="predicted"/>
<evidence type="ECO:0000313" key="3">
    <source>
        <dbReference type="Proteomes" id="UP001172728"/>
    </source>
</evidence>
<dbReference type="Proteomes" id="UP001172728">
    <property type="component" value="Unassembled WGS sequence"/>
</dbReference>
<sequence>MTTVAPRVSRRDDERYRAAERDVWALHGMAPVERWIEVPDYGIRVRVLEHGEGRPVVFVHGNPTAGNVFVPLVAALPGVRAIVVDRPGCGLSEALDYSQMTPEDLRRAITTYVAAVIEGLVGGPAHLLGNSAGGGTVLVAAARLPDLVESVVIEGVPAVRGMRLPRELRLTALTPVARVVAAHKVNEADLRRSFRAMGHGDLLEAGGPPAAELAWRMALSRYTDTYWHELSLIRRTATWRGLRPDWVAGKETLEALRMPSLWIVGDRDPFARPERVRAWARHARDSTVHVMEGSGHQPWLDDPARHAHLITRWWDPGPSGPQQPTVA</sequence>
<dbReference type="InterPro" id="IPR029058">
    <property type="entry name" value="AB_hydrolase_fold"/>
</dbReference>
<dbReference type="RefSeq" id="WP_301135804.1">
    <property type="nucleotide sequence ID" value="NZ_JAUHPW010000013.1"/>
</dbReference>
<organism evidence="2 3">
    <name type="scientific">Demequina litoralis</name>
    <dbReference type="NCBI Taxonomy" id="3051660"/>
    <lineage>
        <taxon>Bacteria</taxon>
        <taxon>Bacillati</taxon>
        <taxon>Actinomycetota</taxon>
        <taxon>Actinomycetes</taxon>
        <taxon>Micrococcales</taxon>
        <taxon>Demequinaceae</taxon>
        <taxon>Demequina</taxon>
    </lineage>
</organism>